<dbReference type="Proteomes" id="UP001476583">
    <property type="component" value="Chromosome"/>
</dbReference>
<feature type="active site" evidence="5">
    <location>
        <position position="20"/>
    </location>
</feature>
<dbReference type="NCBIfam" id="NF011022">
    <property type="entry name" value="PRK14451.1"/>
    <property type="match status" value="1"/>
</dbReference>
<accession>A0ABZ2RBB2</accession>
<protein>
    <recommendedName>
        <fullName evidence="3 5">Acylphosphatase</fullName>
        <ecNumber evidence="2 5">3.6.1.7</ecNumber>
    </recommendedName>
</protein>
<dbReference type="PROSITE" id="PS00150">
    <property type="entry name" value="ACYLPHOSPHATASE_1"/>
    <property type="match status" value="1"/>
</dbReference>
<gene>
    <name evidence="9" type="ORF">WG219_13440</name>
</gene>
<comment type="similarity">
    <text evidence="1 7">Belongs to the acylphosphatase family.</text>
</comment>
<dbReference type="PROSITE" id="PS51160">
    <property type="entry name" value="ACYLPHOSPHATASE_3"/>
    <property type="match status" value="1"/>
</dbReference>
<dbReference type="Gene3D" id="3.30.70.100">
    <property type="match status" value="1"/>
</dbReference>
<dbReference type="EMBL" id="CP148074">
    <property type="protein sequence ID" value="WXL24328.1"/>
    <property type="molecule type" value="Genomic_DNA"/>
</dbReference>
<dbReference type="SUPFAM" id="SSF54975">
    <property type="entry name" value="Acylphosphatase/BLUF domain-like"/>
    <property type="match status" value="1"/>
</dbReference>
<dbReference type="InterPro" id="IPR036046">
    <property type="entry name" value="Acylphosphatase-like_dom_sf"/>
</dbReference>
<comment type="catalytic activity">
    <reaction evidence="4 5 6">
        <text>an acyl phosphate + H2O = a carboxylate + phosphate + H(+)</text>
        <dbReference type="Rhea" id="RHEA:14965"/>
        <dbReference type="ChEBI" id="CHEBI:15377"/>
        <dbReference type="ChEBI" id="CHEBI:15378"/>
        <dbReference type="ChEBI" id="CHEBI:29067"/>
        <dbReference type="ChEBI" id="CHEBI:43474"/>
        <dbReference type="ChEBI" id="CHEBI:59918"/>
        <dbReference type="EC" id="3.6.1.7"/>
    </reaction>
</comment>
<dbReference type="InterPro" id="IPR020456">
    <property type="entry name" value="Acylphosphatase"/>
</dbReference>
<dbReference type="PRINTS" id="PR00112">
    <property type="entry name" value="ACYLPHPHTASE"/>
</dbReference>
<dbReference type="PANTHER" id="PTHR47268:SF4">
    <property type="entry name" value="ACYLPHOSPHATASE"/>
    <property type="match status" value="1"/>
</dbReference>
<dbReference type="PROSITE" id="PS00151">
    <property type="entry name" value="ACYLPHOSPHATASE_2"/>
    <property type="match status" value="1"/>
</dbReference>
<evidence type="ECO:0000313" key="9">
    <source>
        <dbReference type="EMBL" id="WXL24328.1"/>
    </source>
</evidence>
<evidence type="ECO:0000259" key="8">
    <source>
        <dbReference type="PROSITE" id="PS51160"/>
    </source>
</evidence>
<feature type="domain" description="Acylphosphatase-like" evidence="8">
    <location>
        <begin position="5"/>
        <end position="91"/>
    </location>
</feature>
<evidence type="ECO:0000313" key="10">
    <source>
        <dbReference type="Proteomes" id="UP001476583"/>
    </source>
</evidence>
<keyword evidence="10" id="KW-1185">Reference proteome</keyword>
<evidence type="ECO:0000256" key="2">
    <source>
        <dbReference type="ARBA" id="ARBA00012150"/>
    </source>
</evidence>
<organism evidence="9 10">
    <name type="scientific">Ectopseudomonas mendocina</name>
    <name type="common">Pseudomonas mendocina</name>
    <dbReference type="NCBI Taxonomy" id="300"/>
    <lineage>
        <taxon>Bacteria</taxon>
        <taxon>Pseudomonadati</taxon>
        <taxon>Pseudomonadota</taxon>
        <taxon>Gammaproteobacteria</taxon>
        <taxon>Pseudomonadales</taxon>
        <taxon>Pseudomonadaceae</taxon>
        <taxon>Ectopseudomonas</taxon>
    </lineage>
</organism>
<sequence length="91" mass="10084">MNRICMHGYVSGRVQGVYFRQSTAQEADRLNLDGWVRNLPDGRVEVLFEGAEAAVEGLAEWLKNGPENADVKSLELSPQPVQGIAGFIVRR</sequence>
<dbReference type="NCBIfam" id="NF011014">
    <property type="entry name" value="PRK14442.1"/>
    <property type="match status" value="1"/>
</dbReference>
<evidence type="ECO:0000256" key="4">
    <source>
        <dbReference type="ARBA" id="ARBA00047645"/>
    </source>
</evidence>
<proteinExistence type="inferred from homology"/>
<dbReference type="EC" id="3.6.1.7" evidence="2 5"/>
<evidence type="ECO:0000256" key="6">
    <source>
        <dbReference type="RuleBase" id="RU000553"/>
    </source>
</evidence>
<dbReference type="InterPro" id="IPR001792">
    <property type="entry name" value="Acylphosphatase-like_dom"/>
</dbReference>
<evidence type="ECO:0000256" key="7">
    <source>
        <dbReference type="RuleBase" id="RU004168"/>
    </source>
</evidence>
<reference evidence="9 10" key="1">
    <citation type="submission" date="2024-03" db="EMBL/GenBank/DDBJ databases">
        <title>Complete genome of BD2.</title>
        <authorList>
            <person name="Cao G."/>
        </authorList>
    </citation>
    <scope>NUCLEOTIDE SEQUENCE [LARGE SCALE GENOMIC DNA]</scope>
    <source>
        <strain evidence="9 10">BD2</strain>
    </source>
</reference>
<evidence type="ECO:0000256" key="3">
    <source>
        <dbReference type="ARBA" id="ARBA00015991"/>
    </source>
</evidence>
<name>A0ABZ2RBB2_ECTME</name>
<keyword evidence="5 6" id="KW-0378">Hydrolase</keyword>
<feature type="active site" evidence="5">
    <location>
        <position position="38"/>
    </location>
</feature>
<dbReference type="InterPro" id="IPR017968">
    <property type="entry name" value="Acylphosphatase_CS"/>
</dbReference>
<evidence type="ECO:0000256" key="5">
    <source>
        <dbReference type="PROSITE-ProRule" id="PRU00520"/>
    </source>
</evidence>
<dbReference type="PANTHER" id="PTHR47268">
    <property type="entry name" value="ACYLPHOSPHATASE"/>
    <property type="match status" value="1"/>
</dbReference>
<dbReference type="Pfam" id="PF00708">
    <property type="entry name" value="Acylphosphatase"/>
    <property type="match status" value="1"/>
</dbReference>
<evidence type="ECO:0000256" key="1">
    <source>
        <dbReference type="ARBA" id="ARBA00005614"/>
    </source>
</evidence>